<name>A0A7Y7YEJ4_9PSED</name>
<protein>
    <submittedName>
        <fullName evidence="5">Transporter substrate-binding domain-containing protein</fullName>
    </submittedName>
</protein>
<dbReference type="RefSeq" id="WP_177063580.1">
    <property type="nucleotide sequence ID" value="NZ_JACAPS010000062.1"/>
</dbReference>
<feature type="chain" id="PRO_5030682027" evidence="3">
    <location>
        <begin position="33"/>
        <end position="289"/>
    </location>
</feature>
<accession>A0A7Y7YEJ4</accession>
<comment type="caution">
    <text evidence="5">The sequence shown here is derived from an EMBL/GenBank/DDBJ whole genome shotgun (WGS) entry which is preliminary data.</text>
</comment>
<dbReference type="EMBL" id="JACAQD010000026">
    <property type="protein sequence ID" value="NWC35004.1"/>
    <property type="molecule type" value="Genomic_DNA"/>
</dbReference>
<evidence type="ECO:0000256" key="3">
    <source>
        <dbReference type="SAM" id="SignalP"/>
    </source>
</evidence>
<gene>
    <name evidence="5" type="ORF">HX876_21695</name>
</gene>
<keyword evidence="2 3" id="KW-0732">Signal</keyword>
<feature type="signal peptide" evidence="3">
    <location>
        <begin position="1"/>
        <end position="32"/>
    </location>
</feature>
<dbReference type="Proteomes" id="UP000520592">
    <property type="component" value="Unassembled WGS sequence"/>
</dbReference>
<evidence type="ECO:0000256" key="1">
    <source>
        <dbReference type="ARBA" id="ARBA00010333"/>
    </source>
</evidence>
<dbReference type="SUPFAM" id="SSF53850">
    <property type="entry name" value="Periplasmic binding protein-like II"/>
    <property type="match status" value="1"/>
</dbReference>
<dbReference type="Pfam" id="PF00497">
    <property type="entry name" value="SBP_bac_3"/>
    <property type="match status" value="1"/>
</dbReference>
<evidence type="ECO:0000313" key="5">
    <source>
        <dbReference type="EMBL" id="NWC35004.1"/>
    </source>
</evidence>
<comment type="similarity">
    <text evidence="1">Belongs to the bacterial solute-binding protein 3 family.</text>
</comment>
<dbReference type="AlphaFoldDB" id="A0A7Y7YEJ4"/>
<evidence type="ECO:0000256" key="2">
    <source>
        <dbReference type="ARBA" id="ARBA00022729"/>
    </source>
</evidence>
<sequence>MRTTQETNALAKRLVISALAIFLTSTSIGAHAGQAWDRIEKNKEMVVATDVANPPASFLAEGNNLDGFDVAVAREIAKRIGVNVRFVTPSWDVITAGNWQGRWDLSVGSMTPTAQRRRVLDFPAIYYYAPGGIAVHVKNTTIKSASDARGEKVGTQAGSTYEQYLLGTLNIDSDGQVPFVFQVKDPVMTTYEGEATALDDLRLGDGVRLDAVVVSQQAILGAIKSGYPIRQVGGPLFYEPLGVAIEKGDPEFVGHIQQAVDSMKKDGVLKQLSEKWFHADYSSTIRSDS</sequence>
<dbReference type="PANTHER" id="PTHR35936">
    <property type="entry name" value="MEMBRANE-BOUND LYTIC MUREIN TRANSGLYCOSYLASE F"/>
    <property type="match status" value="1"/>
</dbReference>
<dbReference type="Gene3D" id="3.40.190.10">
    <property type="entry name" value="Periplasmic binding protein-like II"/>
    <property type="match status" value="2"/>
</dbReference>
<dbReference type="InterPro" id="IPR001638">
    <property type="entry name" value="Solute-binding_3/MltF_N"/>
</dbReference>
<reference evidence="5 6" key="1">
    <citation type="submission" date="2020-04" db="EMBL/GenBank/DDBJ databases">
        <title>Molecular characterization of pseudomonads from Agaricus bisporus reveal novel blotch 2 pathogens in Western Europe.</title>
        <authorList>
            <person name="Taparia T."/>
            <person name="Krijger M."/>
            <person name="Haynes E."/>
            <person name="Elpinstone J.G."/>
            <person name="Noble R."/>
            <person name="Van Der Wolf J."/>
        </authorList>
    </citation>
    <scope>NUCLEOTIDE SEQUENCE [LARGE SCALE GENOMIC DNA]</scope>
    <source>
        <strain evidence="5 6">IPO3737</strain>
    </source>
</reference>
<organism evidence="5 6">
    <name type="scientific">Pseudomonas gingeri</name>
    <dbReference type="NCBI Taxonomy" id="117681"/>
    <lineage>
        <taxon>Bacteria</taxon>
        <taxon>Pseudomonadati</taxon>
        <taxon>Pseudomonadota</taxon>
        <taxon>Gammaproteobacteria</taxon>
        <taxon>Pseudomonadales</taxon>
        <taxon>Pseudomonadaceae</taxon>
        <taxon>Pseudomonas</taxon>
    </lineage>
</organism>
<dbReference type="SMART" id="SM00062">
    <property type="entry name" value="PBPb"/>
    <property type="match status" value="1"/>
</dbReference>
<proteinExistence type="inferred from homology"/>
<dbReference type="PANTHER" id="PTHR35936:SF35">
    <property type="entry name" value="L-CYSTINE-BINDING PROTEIN TCYJ"/>
    <property type="match status" value="1"/>
</dbReference>
<evidence type="ECO:0000259" key="4">
    <source>
        <dbReference type="SMART" id="SM00062"/>
    </source>
</evidence>
<evidence type="ECO:0000313" key="6">
    <source>
        <dbReference type="Proteomes" id="UP000520592"/>
    </source>
</evidence>
<feature type="domain" description="Solute-binding protein family 3/N-terminal" evidence="4">
    <location>
        <begin position="44"/>
        <end position="280"/>
    </location>
</feature>